<feature type="transmembrane region" description="Helical" evidence="6">
    <location>
        <begin position="62"/>
        <end position="85"/>
    </location>
</feature>
<feature type="transmembrane region" description="Helical" evidence="6">
    <location>
        <begin position="213"/>
        <end position="234"/>
    </location>
</feature>
<evidence type="ECO:0000313" key="8">
    <source>
        <dbReference type="Proteomes" id="UP000261540"/>
    </source>
</evidence>
<dbReference type="AlphaFoldDB" id="A0A3B3SBZ6"/>
<feature type="transmembrane region" description="Helical" evidence="6">
    <location>
        <begin position="91"/>
        <end position="109"/>
    </location>
</feature>
<dbReference type="Proteomes" id="UP000261540">
    <property type="component" value="Unplaced"/>
</dbReference>
<protein>
    <submittedName>
        <fullName evidence="7">Transmembrane protein 176l.1</fullName>
    </submittedName>
</protein>
<dbReference type="GeneTree" id="ENSGT00510000051675"/>
<comment type="similarity">
    <text evidence="2">Belongs to the MS4A family.</text>
</comment>
<dbReference type="InterPro" id="IPR030417">
    <property type="entry name" value="MS4A"/>
</dbReference>
<dbReference type="InterPro" id="IPR007237">
    <property type="entry name" value="CD20-like"/>
</dbReference>
<comment type="subcellular location">
    <subcellularLocation>
        <location evidence="1">Membrane</location>
        <topology evidence="1">Multi-pass membrane protein</topology>
    </subcellularLocation>
</comment>
<reference evidence="7" key="2">
    <citation type="submission" date="2025-09" db="UniProtKB">
        <authorList>
            <consortium name="Ensembl"/>
        </authorList>
    </citation>
    <scope>IDENTIFICATION</scope>
</reference>
<dbReference type="Pfam" id="PF04103">
    <property type="entry name" value="CD20"/>
    <property type="match status" value="1"/>
</dbReference>
<feature type="transmembrane region" description="Helical" evidence="6">
    <location>
        <begin position="116"/>
        <end position="141"/>
    </location>
</feature>
<evidence type="ECO:0000313" key="7">
    <source>
        <dbReference type="Ensembl" id="ENSPKIP00000027988.1"/>
    </source>
</evidence>
<dbReference type="Ensembl" id="ENSPKIT00000008763.1">
    <property type="protein sequence ID" value="ENSPKIP00000027988.1"/>
    <property type="gene ID" value="ENSPKIG00000009813.1"/>
</dbReference>
<dbReference type="PANTHER" id="PTHR23320">
    <property type="entry name" value="MEMBRANE-SPANNING 4-DOMAINS SUBFAMILY A MS4A -RELATED"/>
    <property type="match status" value="1"/>
</dbReference>
<evidence type="ECO:0000256" key="5">
    <source>
        <dbReference type="ARBA" id="ARBA00023136"/>
    </source>
</evidence>
<evidence type="ECO:0000256" key="2">
    <source>
        <dbReference type="ARBA" id="ARBA00009565"/>
    </source>
</evidence>
<dbReference type="PANTHER" id="PTHR23320:SF125">
    <property type="entry name" value="TRANSMEMBRANE PROTEIN 176L.1-RELATED"/>
    <property type="match status" value="1"/>
</dbReference>
<accession>A0A3B3SBZ6</accession>
<name>A0A3B3SBZ6_9TELE</name>
<proteinExistence type="inferred from homology"/>
<dbReference type="GO" id="GO:0016020">
    <property type="term" value="C:membrane"/>
    <property type="evidence" value="ECO:0007669"/>
    <property type="project" value="UniProtKB-SubCell"/>
</dbReference>
<dbReference type="OrthoDB" id="8951938at2759"/>
<sequence length="264" mass="28652">MPVSVTKADGVTVFTVKSNTKSKVPLMFQLLAAICCSPVCSVSQGLHRLLGTAQSALGTVQILLGLFNIGLGAVITTGSYFYYGPLVSTNAPYWIGAIFIVAGIMCILTERFPSQCLVFLNACMSFVCGAIAVTAIVLYSLDLANGAGVPVICEENGYRDSYRGSYGYGYGYGYRTTISPEVARMRDINRRNILELCQEKRHMMLIMLGGIDILLLVCAVVQLCISISVIVLNLKALYQKNKEDKEDPKLLKPLLDEVAVIPTV</sequence>
<keyword evidence="8" id="KW-1185">Reference proteome</keyword>
<evidence type="ECO:0000256" key="3">
    <source>
        <dbReference type="ARBA" id="ARBA00022692"/>
    </source>
</evidence>
<keyword evidence="4 6" id="KW-1133">Transmembrane helix</keyword>
<reference evidence="7" key="1">
    <citation type="submission" date="2025-08" db="UniProtKB">
        <authorList>
            <consortium name="Ensembl"/>
        </authorList>
    </citation>
    <scope>IDENTIFICATION</scope>
</reference>
<dbReference type="STRING" id="1676925.ENSPKIP00000027988"/>
<evidence type="ECO:0000256" key="4">
    <source>
        <dbReference type="ARBA" id="ARBA00022989"/>
    </source>
</evidence>
<organism evidence="7 8">
    <name type="scientific">Paramormyrops kingsleyae</name>
    <dbReference type="NCBI Taxonomy" id="1676925"/>
    <lineage>
        <taxon>Eukaryota</taxon>
        <taxon>Metazoa</taxon>
        <taxon>Chordata</taxon>
        <taxon>Craniata</taxon>
        <taxon>Vertebrata</taxon>
        <taxon>Euteleostomi</taxon>
        <taxon>Actinopterygii</taxon>
        <taxon>Neopterygii</taxon>
        <taxon>Teleostei</taxon>
        <taxon>Osteoglossocephala</taxon>
        <taxon>Osteoglossomorpha</taxon>
        <taxon>Osteoglossiformes</taxon>
        <taxon>Mormyridae</taxon>
        <taxon>Paramormyrops</taxon>
    </lineage>
</organism>
<dbReference type="KEGG" id="pki:111838482"/>
<evidence type="ECO:0000256" key="6">
    <source>
        <dbReference type="SAM" id="Phobius"/>
    </source>
</evidence>
<evidence type="ECO:0000256" key="1">
    <source>
        <dbReference type="ARBA" id="ARBA00004141"/>
    </source>
</evidence>
<keyword evidence="5 6" id="KW-0472">Membrane</keyword>
<feature type="transmembrane region" description="Helical" evidence="6">
    <location>
        <begin position="26"/>
        <end position="50"/>
    </location>
</feature>
<keyword evidence="3 6" id="KW-0812">Transmembrane</keyword>